<evidence type="ECO:0000313" key="1">
    <source>
        <dbReference type="EMBL" id="GAG91022.1"/>
    </source>
</evidence>
<name>X1CCZ0_9ZZZZ</name>
<organism evidence="1">
    <name type="scientific">marine sediment metagenome</name>
    <dbReference type="NCBI Taxonomy" id="412755"/>
    <lineage>
        <taxon>unclassified sequences</taxon>
        <taxon>metagenomes</taxon>
        <taxon>ecological metagenomes</taxon>
    </lineage>
</organism>
<sequence length="41" mass="4955">MICNVTLRDMIEKFEIHIMELTNMELAALQHLCEIYKEEEE</sequence>
<comment type="caution">
    <text evidence="1">The sequence shown here is derived from an EMBL/GenBank/DDBJ whole genome shotgun (WGS) entry which is preliminary data.</text>
</comment>
<accession>X1CCZ0</accession>
<dbReference type="EMBL" id="BART01024578">
    <property type="protein sequence ID" value="GAG91022.1"/>
    <property type="molecule type" value="Genomic_DNA"/>
</dbReference>
<gene>
    <name evidence="1" type="ORF">S01H4_44342</name>
</gene>
<reference evidence="1" key="1">
    <citation type="journal article" date="2014" name="Front. Microbiol.">
        <title>High frequency of phylogenetically diverse reductive dehalogenase-homologous genes in deep subseafloor sedimentary metagenomes.</title>
        <authorList>
            <person name="Kawai M."/>
            <person name="Futagami T."/>
            <person name="Toyoda A."/>
            <person name="Takaki Y."/>
            <person name="Nishi S."/>
            <person name="Hori S."/>
            <person name="Arai W."/>
            <person name="Tsubouchi T."/>
            <person name="Morono Y."/>
            <person name="Uchiyama I."/>
            <person name="Ito T."/>
            <person name="Fujiyama A."/>
            <person name="Inagaki F."/>
            <person name="Takami H."/>
        </authorList>
    </citation>
    <scope>NUCLEOTIDE SEQUENCE</scope>
    <source>
        <strain evidence="1">Expedition CK06-06</strain>
    </source>
</reference>
<proteinExistence type="predicted"/>
<protein>
    <submittedName>
        <fullName evidence="1">Uncharacterized protein</fullName>
    </submittedName>
</protein>
<dbReference type="AlphaFoldDB" id="X1CCZ0"/>